<dbReference type="GO" id="GO:0006094">
    <property type="term" value="P:gluconeogenesis"/>
    <property type="evidence" value="ECO:0007669"/>
    <property type="project" value="UniProtKB-KW"/>
</dbReference>
<dbReference type="Pfam" id="PF06560">
    <property type="entry name" value="GPI"/>
    <property type="match status" value="1"/>
</dbReference>
<keyword evidence="5" id="KW-0324">Glycolysis</keyword>
<evidence type="ECO:0000313" key="9">
    <source>
        <dbReference type="Proteomes" id="UP000010824"/>
    </source>
</evidence>
<proteinExistence type="inferred from homology"/>
<comment type="similarity">
    <text evidence="2">Belongs to the archaeal-type GPI family.</text>
</comment>
<evidence type="ECO:0000256" key="1">
    <source>
        <dbReference type="ARBA" id="ARBA00004926"/>
    </source>
</evidence>
<sequence>MFGWDGELPPPTVRTINEMQPVLADPNCAHEGPLYCMYRDLAQSDADWTWLHAHKLRYDLTVIPPNNLCGEWVKTKGHYHPRNPAGVGYPEIYEVLEGTARYLLQSLDLLDIVMIDARAGDLVVIPPGYGHVTINPTTDETLAMANIVSTEFESEYGEYISRRGAAYFALCNGEIRKNARYPRVPSVRSASPGSGHWGVPKGPLYSLIGDEKALSFLNYPERFSTLFENLLRG</sequence>
<dbReference type="UniPathway" id="UPA00109">
    <property type="reaction ID" value="UER00181"/>
</dbReference>
<dbReference type="EC" id="5.3.1.9" evidence="3"/>
<dbReference type="KEGG" id="mfo:Metfor_0334"/>
<evidence type="ECO:0000256" key="3">
    <source>
        <dbReference type="ARBA" id="ARBA00011952"/>
    </source>
</evidence>
<reference evidence="8 9" key="2">
    <citation type="journal article" date="2014" name="Genome Announc.">
        <title>Complete Genome Sequence of Methanoregula formicica SMSPT, a Mesophilic Hydrogenotrophic Methanogen Isolated from a Methanogenic Upflow Anaerobic Sludge Blanket Reactor.</title>
        <authorList>
            <person name="Yamamoto K."/>
            <person name="Tamaki H."/>
            <person name="Cadillo-Quiroz H."/>
            <person name="Imachi H."/>
            <person name="Kyrpides N."/>
            <person name="Woyke T."/>
            <person name="Goodwin L."/>
            <person name="Zinder S.H."/>
            <person name="Kamagata Y."/>
            <person name="Liu W.T."/>
        </authorList>
    </citation>
    <scope>NUCLEOTIDE SEQUENCE [LARGE SCALE GENOMIC DNA]</scope>
    <source>
        <strain evidence="9">DSM 22288 / NBRC 105244 / SMSP</strain>
    </source>
</reference>
<feature type="domain" description="Glucose-6-phosphate isomerase prokaryote" evidence="7">
    <location>
        <begin position="14"/>
        <end position="181"/>
    </location>
</feature>
<dbReference type="EMBL" id="CP003167">
    <property type="protein sequence ID" value="AGB01411.1"/>
    <property type="molecule type" value="Genomic_DNA"/>
</dbReference>
<evidence type="ECO:0000259" key="7">
    <source>
        <dbReference type="Pfam" id="PF06560"/>
    </source>
</evidence>
<dbReference type="InterPro" id="IPR014710">
    <property type="entry name" value="RmlC-like_jellyroll"/>
</dbReference>
<dbReference type="OrthoDB" id="49661at2157"/>
<evidence type="ECO:0000313" key="8">
    <source>
        <dbReference type="EMBL" id="AGB01411.1"/>
    </source>
</evidence>
<dbReference type="GeneID" id="14309007"/>
<dbReference type="Proteomes" id="UP000010824">
    <property type="component" value="Chromosome"/>
</dbReference>
<organism evidence="8 9">
    <name type="scientific">Methanoregula formicica (strain DSM 22288 / NBRC 105244 / SMSP)</name>
    <dbReference type="NCBI Taxonomy" id="593750"/>
    <lineage>
        <taxon>Archaea</taxon>
        <taxon>Methanobacteriati</taxon>
        <taxon>Methanobacteriota</taxon>
        <taxon>Stenosarchaea group</taxon>
        <taxon>Methanomicrobia</taxon>
        <taxon>Methanomicrobiales</taxon>
        <taxon>Methanoregulaceae</taxon>
        <taxon>Methanoregula</taxon>
    </lineage>
</organism>
<comment type="catalytic activity">
    <reaction evidence="6">
        <text>alpha-D-glucose 6-phosphate = beta-D-fructose 6-phosphate</text>
        <dbReference type="Rhea" id="RHEA:11816"/>
        <dbReference type="ChEBI" id="CHEBI:57634"/>
        <dbReference type="ChEBI" id="CHEBI:58225"/>
        <dbReference type="EC" id="5.3.1.9"/>
    </reaction>
</comment>
<evidence type="ECO:0000256" key="2">
    <source>
        <dbReference type="ARBA" id="ARBA00006542"/>
    </source>
</evidence>
<dbReference type="InParanoid" id="L0HC75"/>
<dbReference type="CDD" id="cd02218">
    <property type="entry name" value="cupin_PGI"/>
    <property type="match status" value="1"/>
</dbReference>
<dbReference type="GO" id="GO:0006096">
    <property type="term" value="P:glycolytic process"/>
    <property type="evidence" value="ECO:0007669"/>
    <property type="project" value="UniProtKB-UniPathway"/>
</dbReference>
<dbReference type="GO" id="GO:0004347">
    <property type="term" value="F:glucose-6-phosphate isomerase activity"/>
    <property type="evidence" value="ECO:0007669"/>
    <property type="project" value="UniProtKB-EC"/>
</dbReference>
<dbReference type="InterPro" id="IPR010551">
    <property type="entry name" value="G6P_isomerase_prok"/>
</dbReference>
<dbReference type="GO" id="GO:0005737">
    <property type="term" value="C:cytoplasm"/>
    <property type="evidence" value="ECO:0007669"/>
    <property type="project" value="InterPro"/>
</dbReference>
<reference evidence="9" key="1">
    <citation type="submission" date="2011-12" db="EMBL/GenBank/DDBJ databases">
        <title>Complete sequence of Methanoregula formicicum SMSP.</title>
        <authorList>
            <person name="Lucas S."/>
            <person name="Han J."/>
            <person name="Lapidus A."/>
            <person name="Cheng J.-F."/>
            <person name="Goodwin L."/>
            <person name="Pitluck S."/>
            <person name="Peters L."/>
            <person name="Ovchinnikova G."/>
            <person name="Teshima H."/>
            <person name="Detter J.C."/>
            <person name="Han C."/>
            <person name="Tapia R."/>
            <person name="Land M."/>
            <person name="Hauser L."/>
            <person name="Kyrpides N."/>
            <person name="Ivanova N."/>
            <person name="Pagani I."/>
            <person name="Imachi H."/>
            <person name="Tamaki H."/>
            <person name="Sekiguchi Y."/>
            <person name="Kamagata Y."/>
            <person name="Cadillo-Quiroz H."/>
            <person name="Zinder S."/>
            <person name="Liu W.-T."/>
            <person name="Woyke T."/>
        </authorList>
    </citation>
    <scope>NUCLEOTIDE SEQUENCE [LARGE SCALE GENOMIC DNA]</scope>
    <source>
        <strain evidence="9">DSM 22288 / NBRC 105244 / SMSP</strain>
    </source>
</reference>
<keyword evidence="4" id="KW-0312">Gluconeogenesis</keyword>
<dbReference type="eggNOG" id="arCOG02602">
    <property type="taxonomic scope" value="Archaea"/>
</dbReference>
<comment type="pathway">
    <text evidence="1">Carbohydrate degradation; glycolysis; D-glyceraldehyde 3-phosphate and glycerone phosphate from D-glucose: step 2/4.</text>
</comment>
<evidence type="ECO:0000256" key="6">
    <source>
        <dbReference type="ARBA" id="ARBA00029321"/>
    </source>
</evidence>
<evidence type="ECO:0000256" key="5">
    <source>
        <dbReference type="ARBA" id="ARBA00023152"/>
    </source>
</evidence>
<dbReference type="AlphaFoldDB" id="L0HC75"/>
<gene>
    <name evidence="8" type="ordered locus">Metfor_0334</name>
</gene>
<accession>L0HC75</accession>
<keyword evidence="8" id="KW-0413">Isomerase</keyword>
<dbReference type="InterPro" id="IPR011051">
    <property type="entry name" value="RmlC_Cupin_sf"/>
</dbReference>
<evidence type="ECO:0000256" key="4">
    <source>
        <dbReference type="ARBA" id="ARBA00022432"/>
    </source>
</evidence>
<dbReference type="SUPFAM" id="SSF51182">
    <property type="entry name" value="RmlC-like cupins"/>
    <property type="match status" value="1"/>
</dbReference>
<dbReference type="Gene3D" id="2.60.120.10">
    <property type="entry name" value="Jelly Rolls"/>
    <property type="match status" value="1"/>
</dbReference>
<dbReference type="RefSeq" id="WP_015284375.1">
    <property type="nucleotide sequence ID" value="NC_019943.1"/>
</dbReference>
<dbReference type="HOGENOM" id="CLU_090970_0_0_2"/>
<protein>
    <recommendedName>
        <fullName evidence="3">glucose-6-phosphate isomerase</fullName>
        <ecNumber evidence="3">5.3.1.9</ecNumber>
    </recommendedName>
</protein>
<keyword evidence="9" id="KW-1185">Reference proteome</keyword>
<name>L0HC75_METFS</name>
<dbReference type="STRING" id="593750.Metfor_0334"/>